<sequence>MKKWLSVILTVVLCTGMLLAGCGSEQTAKEGSAGDGKGDAGKSDGLKVALILSGPANDQGWNATALEGLKKAEDEFGITSAYMENVDIADTEAAYRDYAAQGFDLIVGHGFQFGEPAAKVGKEFPDQYFMATESNSQGDNMASYVMSCEEGAYLMGMLCAGMTKTNTIGVVGGFEQPSITKELEAFKIAAKEVNPDVKVLEIYINSFVDASLGKEAAMSMIDQGADVLYHVANQAGTGVITAAQEKGLLCCGNSYDQNSIAPDSVMCSTVYNMPLVITTAVQQVMDHKFEGGVFYLGMADGVVDIAPFHDFEDKIPKELMDQVLAKKDAIISGEFEVPRIESVTK</sequence>
<comment type="subcellular location">
    <subcellularLocation>
        <location evidence="1">Cell membrane</location>
        <topology evidence="1">Lipid-anchor</topology>
    </subcellularLocation>
</comment>
<keyword evidence="3" id="KW-1003">Cell membrane</keyword>
<dbReference type="SUPFAM" id="SSF53822">
    <property type="entry name" value="Periplasmic binding protein-like I"/>
    <property type="match status" value="1"/>
</dbReference>
<keyword evidence="10" id="KW-1185">Reference proteome</keyword>
<evidence type="ECO:0000256" key="5">
    <source>
        <dbReference type="ARBA" id="ARBA00023136"/>
    </source>
</evidence>
<dbReference type="PANTHER" id="PTHR34296:SF2">
    <property type="entry name" value="ABC TRANSPORTER GUANOSINE-BINDING PROTEIN NUPN"/>
    <property type="match status" value="1"/>
</dbReference>
<proteinExistence type="inferred from homology"/>
<dbReference type="PROSITE" id="PS51257">
    <property type="entry name" value="PROKAR_LIPOPROTEIN"/>
    <property type="match status" value="1"/>
</dbReference>
<evidence type="ECO:0000259" key="8">
    <source>
        <dbReference type="Pfam" id="PF02608"/>
    </source>
</evidence>
<evidence type="ECO:0000256" key="4">
    <source>
        <dbReference type="ARBA" id="ARBA00022729"/>
    </source>
</evidence>
<protein>
    <submittedName>
        <fullName evidence="9">BMP family protein</fullName>
    </submittedName>
</protein>
<dbReference type="RefSeq" id="WP_238727410.1">
    <property type="nucleotide sequence ID" value="NZ_JAHQCX010000019.1"/>
</dbReference>
<reference evidence="9 10" key="1">
    <citation type="submission" date="2021-06" db="EMBL/GenBank/DDBJ databases">
        <title>Description of novel taxa of the family Lachnospiraceae.</title>
        <authorList>
            <person name="Chaplin A.V."/>
            <person name="Sokolova S.R."/>
            <person name="Pikina A.P."/>
            <person name="Korzhanova M."/>
            <person name="Belova V."/>
            <person name="Korostin D."/>
            <person name="Efimov B.A."/>
        </authorList>
    </citation>
    <scope>NUCLEOTIDE SEQUENCE [LARGE SCALE GENOMIC DNA]</scope>
    <source>
        <strain evidence="9 10">ASD4241</strain>
    </source>
</reference>
<evidence type="ECO:0000256" key="2">
    <source>
        <dbReference type="ARBA" id="ARBA00008610"/>
    </source>
</evidence>
<comment type="similarity">
    <text evidence="2">Belongs to the BMP lipoprotein family.</text>
</comment>
<keyword evidence="4 7" id="KW-0732">Signal</keyword>
<feature type="signal peptide" evidence="7">
    <location>
        <begin position="1"/>
        <end position="20"/>
    </location>
</feature>
<name>A0ABS6KD34_9FIRM</name>
<keyword evidence="5" id="KW-0472">Membrane</keyword>
<dbReference type="EMBL" id="JAHQCX010000019">
    <property type="protein sequence ID" value="MBU9728409.1"/>
    <property type="molecule type" value="Genomic_DNA"/>
</dbReference>
<evidence type="ECO:0000313" key="10">
    <source>
        <dbReference type="Proteomes" id="UP001314681"/>
    </source>
</evidence>
<evidence type="ECO:0000313" key="9">
    <source>
        <dbReference type="EMBL" id="MBU9728409.1"/>
    </source>
</evidence>
<evidence type="ECO:0000256" key="3">
    <source>
        <dbReference type="ARBA" id="ARBA00022475"/>
    </source>
</evidence>
<accession>A0ABS6KD34</accession>
<evidence type="ECO:0000256" key="6">
    <source>
        <dbReference type="ARBA" id="ARBA00023288"/>
    </source>
</evidence>
<evidence type="ECO:0000256" key="1">
    <source>
        <dbReference type="ARBA" id="ARBA00004193"/>
    </source>
</evidence>
<comment type="caution">
    <text evidence="9">The sequence shown here is derived from an EMBL/GenBank/DDBJ whole genome shotgun (WGS) entry which is preliminary data.</text>
</comment>
<dbReference type="CDD" id="cd06304">
    <property type="entry name" value="PBP1_BmpA_Med_PnrA-like"/>
    <property type="match status" value="1"/>
</dbReference>
<dbReference type="InterPro" id="IPR028082">
    <property type="entry name" value="Peripla_BP_I"/>
</dbReference>
<keyword evidence="6" id="KW-0449">Lipoprotein</keyword>
<dbReference type="Gene3D" id="3.40.50.2300">
    <property type="match status" value="2"/>
</dbReference>
<dbReference type="Proteomes" id="UP001314681">
    <property type="component" value="Unassembled WGS sequence"/>
</dbReference>
<evidence type="ECO:0000256" key="7">
    <source>
        <dbReference type="SAM" id="SignalP"/>
    </source>
</evidence>
<dbReference type="InterPro" id="IPR003760">
    <property type="entry name" value="PnrA-like"/>
</dbReference>
<organism evidence="9 10">
    <name type="scientific">Diplocloster modestus</name>
    <dbReference type="NCBI Taxonomy" id="2850322"/>
    <lineage>
        <taxon>Bacteria</taxon>
        <taxon>Bacillati</taxon>
        <taxon>Bacillota</taxon>
        <taxon>Clostridia</taxon>
        <taxon>Lachnospirales</taxon>
        <taxon>Lachnospiraceae</taxon>
        <taxon>Diplocloster</taxon>
    </lineage>
</organism>
<dbReference type="Pfam" id="PF02608">
    <property type="entry name" value="Bmp"/>
    <property type="match status" value="1"/>
</dbReference>
<dbReference type="InterPro" id="IPR050957">
    <property type="entry name" value="BMP_lipoprotein"/>
</dbReference>
<gene>
    <name evidence="9" type="ORF">KTH90_20630</name>
</gene>
<feature type="domain" description="ABC transporter substrate-binding protein PnrA-like" evidence="8">
    <location>
        <begin position="47"/>
        <end position="340"/>
    </location>
</feature>
<feature type="chain" id="PRO_5046898370" evidence="7">
    <location>
        <begin position="21"/>
        <end position="345"/>
    </location>
</feature>
<dbReference type="PANTHER" id="PTHR34296">
    <property type="entry name" value="TRANSCRIPTIONAL ACTIVATOR PROTEIN MED"/>
    <property type="match status" value="1"/>
</dbReference>